<name>A0ABT5DA22_9BACT</name>
<feature type="chain" id="PRO_5046862262" evidence="1">
    <location>
        <begin position="25"/>
        <end position="416"/>
    </location>
</feature>
<dbReference type="Proteomes" id="UP001221838">
    <property type="component" value="Unassembled WGS sequence"/>
</dbReference>
<protein>
    <submittedName>
        <fullName evidence="2">Uncharacterized protein</fullName>
    </submittedName>
</protein>
<proteinExistence type="predicted"/>
<reference evidence="2 3" key="1">
    <citation type="submission" date="2022-11" db="EMBL/GenBank/DDBJ databases">
        <title>Minimal conservation of predation-associated metabolite biosynthetic gene clusters underscores biosynthetic potential of Myxococcota including descriptions for ten novel species: Archangium lansinium sp. nov., Myxococcus landrumus sp. nov., Nannocystis bai.</title>
        <authorList>
            <person name="Ahearne A."/>
            <person name="Stevens C."/>
            <person name="Dowd S."/>
        </authorList>
    </citation>
    <scope>NUCLEOTIDE SEQUENCE [LARGE SCALE GENOMIC DNA]</scope>
    <source>
        <strain evidence="2 3">NCWAL01</strain>
    </source>
</reference>
<evidence type="ECO:0000313" key="2">
    <source>
        <dbReference type="EMBL" id="MDC0710543.1"/>
    </source>
</evidence>
<evidence type="ECO:0000313" key="3">
    <source>
        <dbReference type="Proteomes" id="UP001221838"/>
    </source>
</evidence>
<dbReference type="RefSeq" id="WP_272140096.1">
    <property type="nucleotide sequence ID" value="NZ_JAQNDM010000002.1"/>
</dbReference>
<sequence>MKNAVFCFSGRRALALAVSTLAGALMLAPEEAAAMALPQVDFSRYCRDTYGASASAVLTQPDANGWKCRVGAQDYSVNPNAACQQQHVDGYEAAYLDLAVPSSWYCRLRASYTSMANQPHTLYAWKGRNIALRVPNSNCGTKTGAEATQAIMKIVDAADDAYDFYYSQTSTVPPQDKHYQGLLSIAALPAGAAMGCAGSACGFPGRTGIELSDGVFQQMCNTVSQTPPLYDQTLFYELGRNFYFYSSVLSYKPPQSEWVPATGFAIAMRFLAMEAAGLSGAPIGSISFNTSKSEVEALVDSYRYNPNLRWSNTLATNLAPSNAYGLGGADLFASIVLRLERRHPGWFVHNVWWYAGSQSTAYTTVKAVDNFVTSACLAASANLYNLFKITWKFDVTMTTASSVCSGYGPPVNPINY</sequence>
<comment type="caution">
    <text evidence="2">The sequence shown here is derived from an EMBL/GenBank/DDBJ whole genome shotgun (WGS) entry which is preliminary data.</text>
</comment>
<organism evidence="2 3">
    <name type="scientific">Stigmatella ashevillensis</name>
    <dbReference type="NCBI Taxonomy" id="2995309"/>
    <lineage>
        <taxon>Bacteria</taxon>
        <taxon>Pseudomonadati</taxon>
        <taxon>Myxococcota</taxon>
        <taxon>Myxococcia</taxon>
        <taxon>Myxococcales</taxon>
        <taxon>Cystobacterineae</taxon>
        <taxon>Archangiaceae</taxon>
        <taxon>Stigmatella</taxon>
    </lineage>
</organism>
<feature type="signal peptide" evidence="1">
    <location>
        <begin position="1"/>
        <end position="24"/>
    </location>
</feature>
<dbReference type="EMBL" id="JAQNDM010000002">
    <property type="protein sequence ID" value="MDC0710543.1"/>
    <property type="molecule type" value="Genomic_DNA"/>
</dbReference>
<evidence type="ECO:0000256" key="1">
    <source>
        <dbReference type="SAM" id="SignalP"/>
    </source>
</evidence>
<keyword evidence="3" id="KW-1185">Reference proteome</keyword>
<accession>A0ABT5DA22</accession>
<gene>
    <name evidence="2" type="ORF">POL68_18850</name>
</gene>
<keyword evidence="1" id="KW-0732">Signal</keyword>